<evidence type="ECO:0000313" key="2">
    <source>
        <dbReference type="EMBL" id="KAK3094901.1"/>
    </source>
</evidence>
<dbReference type="AlphaFoldDB" id="A0AA88Y5W9"/>
<name>A0AA88Y5W9_PINIB</name>
<comment type="caution">
    <text evidence="2">The sequence shown here is derived from an EMBL/GenBank/DDBJ whole genome shotgun (WGS) entry which is preliminary data.</text>
</comment>
<keyword evidence="1" id="KW-0732">Signal</keyword>
<keyword evidence="3" id="KW-1185">Reference proteome</keyword>
<organism evidence="2 3">
    <name type="scientific">Pinctada imbricata</name>
    <name type="common">Atlantic pearl-oyster</name>
    <name type="synonym">Pinctada martensii</name>
    <dbReference type="NCBI Taxonomy" id="66713"/>
    <lineage>
        <taxon>Eukaryota</taxon>
        <taxon>Metazoa</taxon>
        <taxon>Spiralia</taxon>
        <taxon>Lophotrochozoa</taxon>
        <taxon>Mollusca</taxon>
        <taxon>Bivalvia</taxon>
        <taxon>Autobranchia</taxon>
        <taxon>Pteriomorphia</taxon>
        <taxon>Pterioida</taxon>
        <taxon>Pterioidea</taxon>
        <taxon>Pteriidae</taxon>
        <taxon>Pinctada</taxon>
    </lineage>
</organism>
<reference evidence="2" key="1">
    <citation type="submission" date="2019-08" db="EMBL/GenBank/DDBJ databases">
        <title>The improved chromosome-level genome for the pearl oyster Pinctada fucata martensii using PacBio sequencing and Hi-C.</title>
        <authorList>
            <person name="Zheng Z."/>
        </authorList>
    </citation>
    <scope>NUCLEOTIDE SEQUENCE</scope>
    <source>
        <strain evidence="2">ZZ-2019</strain>
        <tissue evidence="2">Adductor muscle</tissue>
    </source>
</reference>
<dbReference type="EMBL" id="VSWD01000008">
    <property type="protein sequence ID" value="KAK3094901.1"/>
    <property type="molecule type" value="Genomic_DNA"/>
</dbReference>
<accession>A0AA88Y5W9</accession>
<dbReference type="Proteomes" id="UP001186944">
    <property type="component" value="Unassembled WGS sequence"/>
</dbReference>
<evidence type="ECO:0000313" key="3">
    <source>
        <dbReference type="Proteomes" id="UP001186944"/>
    </source>
</evidence>
<proteinExistence type="predicted"/>
<protein>
    <submittedName>
        <fullName evidence="2">Uncharacterized protein</fullName>
    </submittedName>
</protein>
<evidence type="ECO:0000256" key="1">
    <source>
        <dbReference type="SAM" id="SignalP"/>
    </source>
</evidence>
<sequence>MKVAIILCVLVAGSQANFFDDLKTSLGGVGHAFTDTFHQVGEQAKNVGSQLLETAKQQGSQLASQALQSKILFYFRSFKYALFIFIRKWFYLLIKFPFCLYSFPTKNIYYCECLNEIHSSFNIFIGLLMGTMNALSGSGSSASSSKRDLSYVYV</sequence>
<feature type="signal peptide" evidence="1">
    <location>
        <begin position="1"/>
        <end position="16"/>
    </location>
</feature>
<gene>
    <name evidence="2" type="ORF">FSP39_007676</name>
</gene>
<feature type="chain" id="PRO_5041652756" evidence="1">
    <location>
        <begin position="17"/>
        <end position="154"/>
    </location>
</feature>